<keyword evidence="4" id="KW-1185">Reference proteome</keyword>
<dbReference type="InterPro" id="IPR010730">
    <property type="entry name" value="HET"/>
</dbReference>
<evidence type="ECO:0000313" key="3">
    <source>
        <dbReference type="EMBL" id="KAK1753742.1"/>
    </source>
</evidence>
<dbReference type="PANTHER" id="PTHR33112:SF1">
    <property type="entry name" value="HETEROKARYON INCOMPATIBILITY DOMAIN-CONTAINING PROTEIN"/>
    <property type="match status" value="1"/>
</dbReference>
<organism evidence="3 4">
    <name type="scientific">Echria macrotheca</name>
    <dbReference type="NCBI Taxonomy" id="438768"/>
    <lineage>
        <taxon>Eukaryota</taxon>
        <taxon>Fungi</taxon>
        <taxon>Dikarya</taxon>
        <taxon>Ascomycota</taxon>
        <taxon>Pezizomycotina</taxon>
        <taxon>Sordariomycetes</taxon>
        <taxon>Sordariomycetidae</taxon>
        <taxon>Sordariales</taxon>
        <taxon>Schizotheciaceae</taxon>
        <taxon>Echria</taxon>
    </lineage>
</organism>
<protein>
    <submittedName>
        <fullName evidence="3">Heterokaryon incompatibility protein-domain-containing protein</fullName>
    </submittedName>
</protein>
<accession>A0AAJ0BBL0</accession>
<feature type="compositionally biased region" description="Polar residues" evidence="1">
    <location>
        <begin position="13"/>
        <end position="22"/>
    </location>
</feature>
<dbReference type="EMBL" id="MU839837">
    <property type="protein sequence ID" value="KAK1753742.1"/>
    <property type="molecule type" value="Genomic_DNA"/>
</dbReference>
<dbReference type="PANTHER" id="PTHR33112">
    <property type="entry name" value="DOMAIN PROTEIN, PUTATIVE-RELATED"/>
    <property type="match status" value="1"/>
</dbReference>
<comment type="caution">
    <text evidence="3">The sequence shown here is derived from an EMBL/GenBank/DDBJ whole genome shotgun (WGS) entry which is preliminary data.</text>
</comment>
<dbReference type="Proteomes" id="UP001239445">
    <property type="component" value="Unassembled WGS sequence"/>
</dbReference>
<dbReference type="Pfam" id="PF06985">
    <property type="entry name" value="HET"/>
    <property type="match status" value="1"/>
</dbReference>
<gene>
    <name evidence="3" type="ORF">QBC47DRAFT_430682</name>
</gene>
<dbReference type="AlphaFoldDB" id="A0AAJ0BBL0"/>
<evidence type="ECO:0000256" key="1">
    <source>
        <dbReference type="SAM" id="MobiDB-lite"/>
    </source>
</evidence>
<feature type="domain" description="Heterokaryon incompatibility" evidence="2">
    <location>
        <begin position="286"/>
        <end position="414"/>
    </location>
</feature>
<proteinExistence type="predicted"/>
<evidence type="ECO:0000313" key="4">
    <source>
        <dbReference type="Proteomes" id="UP001239445"/>
    </source>
</evidence>
<sequence length="783" mass="89172">MTRPKRRRDGRGNSATKDSSAPPSKRTRVARLKNPTYRSGVDEGKRRDQRHHGLCNDCENLDLQQAFSEADAFFSNNWDITLGLRDWKKAFPFMVGDPGVRAQSLDKVFPGLLVAELGSRFAEAPDLSCSMCRFLWEMRQRAPDQDSTDGRFELRAYPSLWALPFVHLEPCHFPTKSRGPQSSILAVVPADHRQRCRMGFHPQARFVRHAIFRDQTSSPDAISARHVEPMVNLQWLRECISFCVKNHDSPGCPKPKERRQRRRLTGFRLIDCEARQVVEGSLSTNYVALSYVWGVSADTIVNEKWPRVVEDAVAVTQQLGFRYLWVDRYCINQANATQKHEQIAHMHDIYRQAQLTIIAAAGSDAGHGLAGVGRPRETRPQVIFKGQTLLAVPNDPFERIQGTKWWCRGWTYQEGVLSRRRVVFLPDQVYYECGGMTAQESFRLPPGNLHIPSKRYQQAFLRSGVFNNGMSLSSRTRNPFRLAASLQLETRYDRVLGHIRSYSHRELTYEADVLNAFAGILAAHEVPTVVGLVVPPGFSHHRLVSDAVISFPDARQRRDMQDLAWALSSWSHIGIGPHAFRIRTFPSWTWAGWRGFLVITSRAESSPMDISMTVGPEKPRQVFLSEHQSLVGPNLRLTKPPPQGSEQQWGLTLDGYLQVNPLRCRYDVLSNKVRWVTSHKTLGDVLDMRIRFSVEEPAREDNLVVVLTARTTESLFFIVLRHCTSGTTNTEGNRRDPGAGTYCERIGRASLRTTIYWAAMMEAESPPLLLWRNSASKFQRRRL</sequence>
<name>A0AAJ0BBL0_9PEZI</name>
<feature type="region of interest" description="Disordered" evidence="1">
    <location>
        <begin position="1"/>
        <end position="49"/>
    </location>
</feature>
<reference evidence="3" key="1">
    <citation type="submission" date="2023-06" db="EMBL/GenBank/DDBJ databases">
        <title>Genome-scale phylogeny and comparative genomics of the fungal order Sordariales.</title>
        <authorList>
            <consortium name="Lawrence Berkeley National Laboratory"/>
            <person name="Hensen N."/>
            <person name="Bonometti L."/>
            <person name="Westerberg I."/>
            <person name="Brannstrom I.O."/>
            <person name="Guillou S."/>
            <person name="Cros-Aarteil S."/>
            <person name="Calhoun S."/>
            <person name="Haridas S."/>
            <person name="Kuo A."/>
            <person name="Mondo S."/>
            <person name="Pangilinan J."/>
            <person name="Riley R."/>
            <person name="Labutti K."/>
            <person name="Andreopoulos B."/>
            <person name="Lipzen A."/>
            <person name="Chen C."/>
            <person name="Yanf M."/>
            <person name="Daum C."/>
            <person name="Ng V."/>
            <person name="Clum A."/>
            <person name="Steindorff A."/>
            <person name="Ohm R."/>
            <person name="Martin F."/>
            <person name="Silar P."/>
            <person name="Natvig D."/>
            <person name="Lalanne C."/>
            <person name="Gautier V."/>
            <person name="Ament-Velasquez S.L."/>
            <person name="Kruys A."/>
            <person name="Hutchinson M.I."/>
            <person name="Powell A.J."/>
            <person name="Barry K."/>
            <person name="Miller A.N."/>
            <person name="Grigoriev I.V."/>
            <person name="Debuchy R."/>
            <person name="Gladieux P."/>
            <person name="Thoren M.H."/>
            <person name="Johannesson H."/>
        </authorList>
    </citation>
    <scope>NUCLEOTIDE SEQUENCE</scope>
    <source>
        <strain evidence="3">PSN4</strain>
    </source>
</reference>
<evidence type="ECO:0000259" key="2">
    <source>
        <dbReference type="Pfam" id="PF06985"/>
    </source>
</evidence>